<comment type="subcellular location">
    <subcellularLocation>
        <location evidence="1">Mitochondrion</location>
    </subcellularLocation>
</comment>
<gene>
    <name evidence="8" type="primary">LOC115626935</name>
</gene>
<organism evidence="7 8">
    <name type="scientific">Drosophila lebanonensis</name>
    <name type="common">Fruit fly</name>
    <name type="synonym">Scaptodrosophila lebanonensis</name>
    <dbReference type="NCBI Taxonomy" id="7225"/>
    <lineage>
        <taxon>Eukaryota</taxon>
        <taxon>Metazoa</taxon>
        <taxon>Ecdysozoa</taxon>
        <taxon>Arthropoda</taxon>
        <taxon>Hexapoda</taxon>
        <taxon>Insecta</taxon>
        <taxon>Pterygota</taxon>
        <taxon>Neoptera</taxon>
        <taxon>Endopterygota</taxon>
        <taxon>Diptera</taxon>
        <taxon>Brachycera</taxon>
        <taxon>Muscomorpha</taxon>
        <taxon>Ephydroidea</taxon>
        <taxon>Drosophilidae</taxon>
        <taxon>Scaptodrosophila</taxon>
    </lineage>
</organism>
<name>A0A6J2TNW1_DROLE</name>
<evidence type="ECO:0000259" key="6">
    <source>
        <dbReference type="Pfam" id="PF00472"/>
    </source>
</evidence>
<keyword evidence="3" id="KW-0809">Transit peptide</keyword>
<dbReference type="PANTHER" id="PTHR46203">
    <property type="entry name" value="PROBABLE PEPTIDE CHAIN RELEASE FACTOR C12ORF65"/>
    <property type="match status" value="1"/>
</dbReference>
<evidence type="ECO:0000256" key="1">
    <source>
        <dbReference type="ARBA" id="ARBA00004173"/>
    </source>
</evidence>
<dbReference type="PANTHER" id="PTHR46203:SF1">
    <property type="entry name" value="MITOCHONDRIAL TRANSLATION RELEASE FACTOR IN RESCUE"/>
    <property type="match status" value="1"/>
</dbReference>
<evidence type="ECO:0000256" key="2">
    <source>
        <dbReference type="ARBA" id="ARBA00010835"/>
    </source>
</evidence>
<evidence type="ECO:0000256" key="3">
    <source>
        <dbReference type="ARBA" id="ARBA00022946"/>
    </source>
</evidence>
<proteinExistence type="inferred from homology"/>
<keyword evidence="7" id="KW-1185">Reference proteome</keyword>
<feature type="compositionally biased region" description="Basic and acidic residues" evidence="5">
    <location>
        <begin position="126"/>
        <end position="150"/>
    </location>
</feature>
<dbReference type="RefSeq" id="XP_030378311.1">
    <property type="nucleotide sequence ID" value="XM_030522451.1"/>
</dbReference>
<evidence type="ECO:0000313" key="7">
    <source>
        <dbReference type="Proteomes" id="UP000504634"/>
    </source>
</evidence>
<comment type="similarity">
    <text evidence="2">Belongs to the prokaryotic/mitochondrial release factor family.</text>
</comment>
<protein>
    <submittedName>
        <fullName evidence="8">Probable peptide chain release factor C12orf65, mitochondrial</fullName>
    </submittedName>
</protein>
<reference evidence="8" key="1">
    <citation type="submission" date="2025-08" db="UniProtKB">
        <authorList>
            <consortium name="RefSeq"/>
        </authorList>
    </citation>
    <scope>IDENTIFICATION</scope>
    <source>
        <strain evidence="8">11010-0011.00</strain>
        <tissue evidence="8">Whole body</tissue>
    </source>
</reference>
<keyword evidence="4" id="KW-0496">Mitochondrion</keyword>
<dbReference type="InterPro" id="IPR045853">
    <property type="entry name" value="Pep_chain_release_fac_I_sf"/>
</dbReference>
<dbReference type="GO" id="GO:0005739">
    <property type="term" value="C:mitochondrion"/>
    <property type="evidence" value="ECO:0007669"/>
    <property type="project" value="UniProtKB-SubCell"/>
</dbReference>
<feature type="domain" description="Prokaryotic-type class I peptide chain release factors" evidence="6">
    <location>
        <begin position="34"/>
        <end position="128"/>
    </location>
</feature>
<dbReference type="Pfam" id="PF00472">
    <property type="entry name" value="RF-1"/>
    <property type="match status" value="1"/>
</dbReference>
<dbReference type="GeneID" id="115626935"/>
<dbReference type="Proteomes" id="UP000504634">
    <property type="component" value="Unplaced"/>
</dbReference>
<evidence type="ECO:0000256" key="5">
    <source>
        <dbReference type="SAM" id="MobiDB-lite"/>
    </source>
</evidence>
<sequence length="150" mass="17433">MLRAITSQFTTFCRLSMVRCKATGNIDYSRYPTLQEADIEETFMRGSGPGGQAVNKTSNCVFLRHIPTNITVKCHTHRLASKNRVEARKLLLEKLDTFLNKEHSIAAQLQAIEKKKSTERKRRQQKLQDLKRNWQNREETNSDVNRPDEK</sequence>
<accession>A0A6J2TNW1</accession>
<feature type="region of interest" description="Disordered" evidence="5">
    <location>
        <begin position="114"/>
        <end position="150"/>
    </location>
</feature>
<dbReference type="SUPFAM" id="SSF75620">
    <property type="entry name" value="Release factor"/>
    <property type="match status" value="1"/>
</dbReference>
<dbReference type="InterPro" id="IPR052405">
    <property type="entry name" value="Mito_Transl_Release_Factor"/>
</dbReference>
<dbReference type="OrthoDB" id="277888at2759"/>
<dbReference type="AlphaFoldDB" id="A0A6J2TNW1"/>
<evidence type="ECO:0000256" key="4">
    <source>
        <dbReference type="ARBA" id="ARBA00023128"/>
    </source>
</evidence>
<dbReference type="FunFam" id="3.30.160.20:FF:000104">
    <property type="entry name" value="GD20369"/>
    <property type="match status" value="1"/>
</dbReference>
<dbReference type="InterPro" id="IPR000352">
    <property type="entry name" value="Pep_chain_release_fac_I"/>
</dbReference>
<dbReference type="GO" id="GO:0003747">
    <property type="term" value="F:translation release factor activity"/>
    <property type="evidence" value="ECO:0007669"/>
    <property type="project" value="InterPro"/>
</dbReference>
<evidence type="ECO:0000313" key="8">
    <source>
        <dbReference type="RefSeq" id="XP_030378311.1"/>
    </source>
</evidence>
<dbReference type="Gene3D" id="3.30.160.20">
    <property type="match status" value="1"/>
</dbReference>